<accession>A0A395NFU9</accession>
<keyword evidence="3" id="KW-0498">Mitosis</keyword>
<dbReference type="Proteomes" id="UP000266272">
    <property type="component" value="Unassembled WGS sequence"/>
</dbReference>
<evidence type="ECO:0000256" key="5">
    <source>
        <dbReference type="ARBA" id="ARBA00023306"/>
    </source>
</evidence>
<dbReference type="InterPro" id="IPR024789">
    <property type="entry name" value="APC4"/>
</dbReference>
<evidence type="ECO:0000313" key="7">
    <source>
        <dbReference type="EMBL" id="RFU75006.1"/>
    </source>
</evidence>
<evidence type="ECO:0000256" key="3">
    <source>
        <dbReference type="ARBA" id="ARBA00022776"/>
    </source>
</evidence>
<dbReference type="InterPro" id="IPR024790">
    <property type="entry name" value="APC4_long_dom"/>
</dbReference>
<dbReference type="PANTHER" id="PTHR13260:SF0">
    <property type="entry name" value="ANAPHASE-PROMOTING COMPLEX SUBUNIT 4"/>
    <property type="match status" value="1"/>
</dbReference>
<protein>
    <recommendedName>
        <fullName evidence="1">Anaphase-promoting complex subunit 4</fullName>
    </recommendedName>
</protein>
<name>A0A395NFU9_TRIAR</name>
<evidence type="ECO:0000259" key="6">
    <source>
        <dbReference type="Pfam" id="PF12896"/>
    </source>
</evidence>
<evidence type="ECO:0000313" key="8">
    <source>
        <dbReference type="Proteomes" id="UP000266272"/>
    </source>
</evidence>
<comment type="caution">
    <text evidence="7">The sequence shown here is derived from an EMBL/GenBank/DDBJ whole genome shotgun (WGS) entry which is preliminary data.</text>
</comment>
<dbReference type="GO" id="GO:0070979">
    <property type="term" value="P:protein K11-linked ubiquitination"/>
    <property type="evidence" value="ECO:0007669"/>
    <property type="project" value="TreeGrafter"/>
</dbReference>
<evidence type="ECO:0000256" key="1">
    <source>
        <dbReference type="ARBA" id="ARBA00016067"/>
    </source>
</evidence>
<dbReference type="PANTHER" id="PTHR13260">
    <property type="entry name" value="ANAPHASE PROMOTING COMPLEX SUBUNIT 4 APC4"/>
    <property type="match status" value="1"/>
</dbReference>
<keyword evidence="4" id="KW-0833">Ubl conjugation pathway</keyword>
<evidence type="ECO:0000256" key="4">
    <source>
        <dbReference type="ARBA" id="ARBA00022786"/>
    </source>
</evidence>
<feature type="domain" description="Anaphase-promoting complex subunit 4 long" evidence="6">
    <location>
        <begin position="274"/>
        <end position="474"/>
    </location>
</feature>
<dbReference type="GO" id="GO:0031145">
    <property type="term" value="P:anaphase-promoting complex-dependent catabolic process"/>
    <property type="evidence" value="ECO:0007669"/>
    <property type="project" value="InterPro"/>
</dbReference>
<dbReference type="OrthoDB" id="2110451at2759"/>
<keyword evidence="8" id="KW-1185">Reference proteome</keyword>
<dbReference type="GO" id="GO:0005680">
    <property type="term" value="C:anaphase-promoting complex"/>
    <property type="evidence" value="ECO:0007669"/>
    <property type="project" value="InterPro"/>
</dbReference>
<dbReference type="GO" id="GO:0034399">
    <property type="term" value="C:nuclear periphery"/>
    <property type="evidence" value="ECO:0007669"/>
    <property type="project" value="TreeGrafter"/>
</dbReference>
<reference evidence="7 8" key="1">
    <citation type="journal article" date="2018" name="PLoS Pathog.">
        <title>Evolution of structural diversity of trichothecenes, a family of toxins produced by plant pathogenic and entomopathogenic fungi.</title>
        <authorList>
            <person name="Proctor R.H."/>
            <person name="McCormick S.P."/>
            <person name="Kim H.S."/>
            <person name="Cardoza R.E."/>
            <person name="Stanley A.M."/>
            <person name="Lindo L."/>
            <person name="Kelly A."/>
            <person name="Brown D.W."/>
            <person name="Lee T."/>
            <person name="Vaughan M.M."/>
            <person name="Alexander N.J."/>
            <person name="Busman M."/>
            <person name="Gutierrez S."/>
        </authorList>
    </citation>
    <scope>NUCLEOTIDE SEQUENCE [LARGE SCALE GENOMIC DNA]</scope>
    <source>
        <strain evidence="7 8">IBT 40837</strain>
    </source>
</reference>
<organism evidence="7 8">
    <name type="scientific">Trichoderma arundinaceum</name>
    <dbReference type="NCBI Taxonomy" id="490622"/>
    <lineage>
        <taxon>Eukaryota</taxon>
        <taxon>Fungi</taxon>
        <taxon>Dikarya</taxon>
        <taxon>Ascomycota</taxon>
        <taxon>Pezizomycotina</taxon>
        <taxon>Sordariomycetes</taxon>
        <taxon>Hypocreomycetidae</taxon>
        <taxon>Hypocreales</taxon>
        <taxon>Hypocreaceae</taxon>
        <taxon>Trichoderma</taxon>
    </lineage>
</organism>
<keyword evidence="5" id="KW-0131">Cell cycle</keyword>
<dbReference type="GO" id="GO:0051301">
    <property type="term" value="P:cell division"/>
    <property type="evidence" value="ECO:0007669"/>
    <property type="project" value="UniProtKB-KW"/>
</dbReference>
<keyword evidence="2" id="KW-0132">Cell division</keyword>
<evidence type="ECO:0000256" key="2">
    <source>
        <dbReference type="ARBA" id="ARBA00022618"/>
    </source>
</evidence>
<dbReference type="Pfam" id="PF12896">
    <property type="entry name" value="ANAPC4"/>
    <property type="match status" value="1"/>
</dbReference>
<sequence length="795" mass="88341">MAQTTGLELLGETELEAKTPAGGRFPVGCPTLDLAATWDQEDRNLLVYRPPNQIVSKIHQAASPGERAPEFLSLGWSDGVVRLMGLENNKAAHHIPVCDKAEAAITHIGWSTAIIASKTDSAISTRLGDEVTRGWTEPGGKIPLDLPQELTFLEVETALPKISPLPTSSAGAGEDATVFTLRSGIEFLFRTPKRDTYDQVNVMIVGTSEGKLHLSIYDSFTIGTFPQPSLDSSALASASEPSSTARMIHHASHPRVSTHALIYAEKQNEPQELHLIPMDLPFLSFSPINLSLLSSKLTTLQALLRYLKQISLHMQVEWKNARELPARFLRSVQGDLEEMHSGPRGIVSALFHTAITGHAYPPVKEWLVDSLAERGHKRWDKAVMSGLEGLRSLVHQHFLPALERCSIILSRLRGLARFYKDREDIGLSIPHLNRVLDIVSCLTLVGHKVLIHTMDELQHFSAFSAWLRFQIDQLGGPSTANEELTDKEAMMDHSKVLTYIEHYLTNSPLDIFLDEIAKEDYSSDWNFIEDGPTLLDVLDKQLKKHEAGQPSMKALPHVDFLVNYATTWSNRIFSSIAEAKRRSVRFGKPVKLSIGKPIAKMDMKMCSSDKKNGAIFVALAPQQDVSRVYLFRMNMTITNGISDNQPVTTCVVDLAPRSLVDMKFLNDKTLILFCSDPGISSSLFPSFSVETLTSTPVHFADTLHQIDNTPIILAVPTQDESKLSYSPYDVANPDQAPSLTSAELFPKYDLPASHHALRPIRMEVHDRSDVRGEVPARICLLGSNRTTWRTYKTPF</sequence>
<gene>
    <name evidence="7" type="ORF">TARUN_7237</name>
</gene>
<dbReference type="AlphaFoldDB" id="A0A395NFU9"/>
<proteinExistence type="predicted"/>
<dbReference type="EMBL" id="PXOA01000484">
    <property type="protein sequence ID" value="RFU75006.1"/>
    <property type="molecule type" value="Genomic_DNA"/>
</dbReference>
<dbReference type="STRING" id="490622.A0A395NFU9"/>